<dbReference type="AlphaFoldDB" id="A0A0M5J7X0"/>
<organism evidence="17 18">
    <name type="scientific">Drosophila busckii</name>
    <name type="common">Fruit fly</name>
    <dbReference type="NCBI Taxonomy" id="30019"/>
    <lineage>
        <taxon>Eukaryota</taxon>
        <taxon>Metazoa</taxon>
        <taxon>Ecdysozoa</taxon>
        <taxon>Arthropoda</taxon>
        <taxon>Hexapoda</taxon>
        <taxon>Insecta</taxon>
        <taxon>Pterygota</taxon>
        <taxon>Neoptera</taxon>
        <taxon>Endopterygota</taxon>
        <taxon>Diptera</taxon>
        <taxon>Brachycera</taxon>
        <taxon>Muscomorpha</taxon>
        <taxon>Ephydroidea</taxon>
        <taxon>Drosophilidae</taxon>
        <taxon>Drosophila</taxon>
    </lineage>
</organism>
<reference evidence="17 18" key="1">
    <citation type="submission" date="2015-08" db="EMBL/GenBank/DDBJ databases">
        <title>Ancestral chromatin configuration constrains chromatin evolution on differentiating sex chromosomes in Drosophila.</title>
        <authorList>
            <person name="Zhou Q."/>
            <person name="Bachtrog D."/>
        </authorList>
    </citation>
    <scope>NUCLEOTIDE SEQUENCE [LARGE SCALE GENOMIC DNA]</scope>
    <source>
        <tissue evidence="17">Whole larvae</tissue>
    </source>
</reference>
<dbReference type="OMA" id="RPEYIEY"/>
<dbReference type="PROSITE" id="PS00086">
    <property type="entry name" value="CYTOCHROME_P450"/>
    <property type="match status" value="1"/>
</dbReference>
<dbReference type="GO" id="GO:0005506">
    <property type="term" value="F:iron ion binding"/>
    <property type="evidence" value="ECO:0007669"/>
    <property type="project" value="InterPro"/>
</dbReference>
<dbReference type="SUPFAM" id="SSF48264">
    <property type="entry name" value="Cytochrome P450"/>
    <property type="match status" value="2"/>
</dbReference>
<feature type="signal peptide" evidence="16">
    <location>
        <begin position="1"/>
        <end position="20"/>
    </location>
</feature>
<keyword evidence="8" id="KW-0256">Endoplasmic reticulum</keyword>
<dbReference type="Pfam" id="PF00067">
    <property type="entry name" value="p450"/>
    <property type="match status" value="2"/>
</dbReference>
<dbReference type="Gene3D" id="1.10.630.10">
    <property type="entry name" value="Cytochrome P450"/>
    <property type="match status" value="2"/>
</dbReference>
<evidence type="ECO:0000313" key="18">
    <source>
        <dbReference type="Proteomes" id="UP000494163"/>
    </source>
</evidence>
<dbReference type="Proteomes" id="UP000494163">
    <property type="component" value="Chromosome X"/>
</dbReference>
<dbReference type="PRINTS" id="PR00465">
    <property type="entry name" value="EP450IV"/>
</dbReference>
<name>A0A0M5J7X0_DROBS</name>
<keyword evidence="6 14" id="KW-0349">Heme</keyword>
<dbReference type="InterPro" id="IPR036396">
    <property type="entry name" value="Cyt_P450_sf"/>
</dbReference>
<evidence type="ECO:0000256" key="3">
    <source>
        <dbReference type="ARBA" id="ARBA00004174"/>
    </source>
</evidence>
<keyword evidence="16" id="KW-0732">Signal</keyword>
<dbReference type="FunFam" id="1.10.630.10:FF:000035">
    <property type="entry name" value="CYtochrome P450 family"/>
    <property type="match status" value="1"/>
</dbReference>
<evidence type="ECO:0000256" key="1">
    <source>
        <dbReference type="ARBA" id="ARBA00001971"/>
    </source>
</evidence>
<dbReference type="InterPro" id="IPR017972">
    <property type="entry name" value="Cyt_P450_CS"/>
</dbReference>
<evidence type="ECO:0000256" key="14">
    <source>
        <dbReference type="PIRSR" id="PIRSR602403-1"/>
    </source>
</evidence>
<evidence type="ECO:0000313" key="17">
    <source>
        <dbReference type="EMBL" id="ALC48381.1"/>
    </source>
</evidence>
<dbReference type="GO" id="GO:0020037">
    <property type="term" value="F:heme binding"/>
    <property type="evidence" value="ECO:0007669"/>
    <property type="project" value="InterPro"/>
</dbReference>
<dbReference type="GO" id="GO:0005789">
    <property type="term" value="C:endoplasmic reticulum membrane"/>
    <property type="evidence" value="ECO:0007669"/>
    <property type="project" value="UniProtKB-SubCell"/>
</dbReference>
<dbReference type="PRINTS" id="PR00385">
    <property type="entry name" value="P450"/>
</dbReference>
<evidence type="ECO:0000256" key="10">
    <source>
        <dbReference type="ARBA" id="ARBA00023002"/>
    </source>
</evidence>
<keyword evidence="10 15" id="KW-0560">Oxidoreductase</keyword>
<comment type="cofactor">
    <cofactor evidence="1 14">
        <name>heme</name>
        <dbReference type="ChEBI" id="CHEBI:30413"/>
    </cofactor>
</comment>
<accession>A0A0M5J7X0</accession>
<dbReference type="InterPro" id="IPR050196">
    <property type="entry name" value="Cytochrome_P450_Monoox"/>
</dbReference>
<feature type="binding site" description="axial binding residue" evidence="14">
    <location>
        <position position="583"/>
    </location>
    <ligand>
        <name>heme</name>
        <dbReference type="ChEBI" id="CHEBI:30413"/>
    </ligand>
    <ligandPart>
        <name>Fe</name>
        <dbReference type="ChEBI" id="CHEBI:18248"/>
    </ligandPart>
</feature>
<keyword evidence="18" id="KW-1185">Reference proteome</keyword>
<evidence type="ECO:0000256" key="13">
    <source>
        <dbReference type="ARBA" id="ARBA00023136"/>
    </source>
</evidence>
<comment type="function">
    <text evidence="2">May be involved in the metabolism of insect hormones and in the breakdown of synthetic insecticides.</text>
</comment>
<evidence type="ECO:0000256" key="9">
    <source>
        <dbReference type="ARBA" id="ARBA00022848"/>
    </source>
</evidence>
<evidence type="ECO:0000256" key="7">
    <source>
        <dbReference type="ARBA" id="ARBA00022723"/>
    </source>
</evidence>
<keyword evidence="13" id="KW-0472">Membrane</keyword>
<dbReference type="InterPro" id="IPR002403">
    <property type="entry name" value="Cyt_P450_E_grp-IV"/>
</dbReference>
<dbReference type="OrthoDB" id="1470350at2759"/>
<dbReference type="STRING" id="30019.A0A0M5J7X0"/>
<evidence type="ECO:0000256" key="16">
    <source>
        <dbReference type="SAM" id="SignalP"/>
    </source>
</evidence>
<dbReference type="GO" id="GO:0004497">
    <property type="term" value="F:monooxygenase activity"/>
    <property type="evidence" value="ECO:0007669"/>
    <property type="project" value="UniProtKB-KW"/>
</dbReference>
<evidence type="ECO:0000256" key="4">
    <source>
        <dbReference type="ARBA" id="ARBA00004406"/>
    </source>
</evidence>
<protein>
    <submittedName>
        <fullName evidence="17">Cyp4d1</fullName>
    </submittedName>
</protein>
<sequence length="639" mass="73605">MFWLWLCVVILPALLLLALTATPRLRRLQRVQQLAKHLPGPPAWPLLGHAQLFMGLEPAQVCELINELAIKYNGTFKLWLGFNFSIMLFNPCDVEHVLGSSQLLDKAMEYDYLRGWLNEGLLVSRGRKWHRRRKIITPAFHFRILEPYVEIFDRQTRQLLKQLAQACQDQQLVELGHFAHLCTLDIICEYGKNDTIKIWLGPELNMLIGNPKDVEVVLGGLRFNDKAHEYKALEPWLAEGLLVSRGRKWHKRRKIITPAFHFKILDQFVDIFEQESRVLLKNLEKERQLDTKEGFNLYDWINLCTMDAICETAMGVSINAQTNVDSEYVQAVKTISMVLHKRMFNIFYRFEPTYRLTMLAREERRALNVLHSFTEKIIVQRRQELLQRAGASTTEADAAADVDADVGAKRKMAFLDILLQSSIDDKPLSNMDIREEVDTFMFEGHDTTSSAIMFFFYNIALHADCQRKCYEEIIQVLGKDKATPVNYELLNKLHYVDLCIKETLRLYPSVPLLGRKVLQECEINGKIIPAGTNLGISPLFMGRCAELFSDPNSFLPERFDVVTSAEKLNPYAYIPFSAGPRNCIGQKFAMLEIKAIVANVLRHYHIEYAGNATEPPVLIAELILRTKDPLMFKLKQRTD</sequence>
<evidence type="ECO:0000256" key="12">
    <source>
        <dbReference type="ARBA" id="ARBA00023033"/>
    </source>
</evidence>
<evidence type="ECO:0000256" key="11">
    <source>
        <dbReference type="ARBA" id="ARBA00023004"/>
    </source>
</evidence>
<keyword evidence="7 14" id="KW-0479">Metal-binding</keyword>
<keyword evidence="12 15" id="KW-0503">Monooxygenase</keyword>
<evidence type="ECO:0000256" key="5">
    <source>
        <dbReference type="ARBA" id="ARBA00010617"/>
    </source>
</evidence>
<evidence type="ECO:0000256" key="15">
    <source>
        <dbReference type="RuleBase" id="RU000461"/>
    </source>
</evidence>
<feature type="chain" id="PRO_5005803597" evidence="16">
    <location>
        <begin position="21"/>
        <end position="639"/>
    </location>
</feature>
<dbReference type="PANTHER" id="PTHR24291:SF203">
    <property type="entry name" value="CYTOCHROME P450 4D1-RELATED"/>
    <property type="match status" value="1"/>
</dbReference>
<evidence type="ECO:0000256" key="8">
    <source>
        <dbReference type="ARBA" id="ARBA00022824"/>
    </source>
</evidence>
<dbReference type="SMR" id="A0A0M5J7X0"/>
<comment type="similarity">
    <text evidence="5 15">Belongs to the cytochrome P450 family.</text>
</comment>
<proteinExistence type="inferred from homology"/>
<dbReference type="CDD" id="cd20628">
    <property type="entry name" value="CYP4"/>
    <property type="match status" value="1"/>
</dbReference>
<gene>
    <name evidence="17" type="ORF">Dbus_chrXg237</name>
</gene>
<keyword evidence="11 14" id="KW-0408">Iron</keyword>
<evidence type="ECO:0000256" key="2">
    <source>
        <dbReference type="ARBA" id="ARBA00003690"/>
    </source>
</evidence>
<dbReference type="InterPro" id="IPR001128">
    <property type="entry name" value="Cyt_P450"/>
</dbReference>
<keyword evidence="9" id="KW-0492">Microsome</keyword>
<dbReference type="EMBL" id="CP012528">
    <property type="protein sequence ID" value="ALC48381.1"/>
    <property type="molecule type" value="Genomic_DNA"/>
</dbReference>
<comment type="subcellular location">
    <subcellularLocation>
        <location evidence="4">Endoplasmic reticulum membrane</location>
        <topology evidence="4">Peripheral membrane protein</topology>
    </subcellularLocation>
    <subcellularLocation>
        <location evidence="3">Microsome membrane</location>
        <topology evidence="3">Peripheral membrane protein</topology>
    </subcellularLocation>
</comment>
<dbReference type="GO" id="GO:0016705">
    <property type="term" value="F:oxidoreductase activity, acting on paired donors, with incorporation or reduction of molecular oxygen"/>
    <property type="evidence" value="ECO:0007669"/>
    <property type="project" value="InterPro"/>
</dbReference>
<dbReference type="PANTHER" id="PTHR24291">
    <property type="entry name" value="CYTOCHROME P450 FAMILY 4"/>
    <property type="match status" value="1"/>
</dbReference>
<evidence type="ECO:0000256" key="6">
    <source>
        <dbReference type="ARBA" id="ARBA00022617"/>
    </source>
</evidence>